<evidence type="ECO:0000256" key="2">
    <source>
        <dbReference type="ARBA" id="ARBA00005426"/>
    </source>
</evidence>
<keyword evidence="14" id="KW-1185">Reference proteome</keyword>
<protein>
    <recommendedName>
        <fullName evidence="4">Molybdopterin synthase catalytic subunit</fullName>
        <ecNumber evidence="3">2.8.1.12</ecNumber>
    </recommendedName>
    <alternativeName>
        <fullName evidence="10">MPT synthase subunit 2</fullName>
    </alternativeName>
    <alternativeName>
        <fullName evidence="8">Molybdenum cofactor biosynthesis protein E</fullName>
    </alternativeName>
    <alternativeName>
        <fullName evidence="9">Molybdopterin-converting factor large subunit</fullName>
    </alternativeName>
    <alternativeName>
        <fullName evidence="11">Molybdopterin-converting factor subunit 2</fullName>
    </alternativeName>
</protein>
<dbReference type="RefSeq" id="WP_142583772.1">
    <property type="nucleotide sequence ID" value="NZ_CABFPH010000042.1"/>
</dbReference>
<dbReference type="EC" id="2.8.1.12" evidence="3"/>
<evidence type="ECO:0000256" key="10">
    <source>
        <dbReference type="ARBA" id="ARBA00030781"/>
    </source>
</evidence>
<evidence type="ECO:0000256" key="8">
    <source>
        <dbReference type="ARBA" id="ARBA00029745"/>
    </source>
</evidence>
<dbReference type="InterPro" id="IPR036563">
    <property type="entry name" value="MoaE_sf"/>
</dbReference>
<dbReference type="Proteomes" id="UP000410984">
    <property type="component" value="Unassembled WGS sequence"/>
</dbReference>
<proteinExistence type="inferred from homology"/>
<evidence type="ECO:0000256" key="11">
    <source>
        <dbReference type="ARBA" id="ARBA00032474"/>
    </source>
</evidence>
<comment type="similarity">
    <text evidence="2">Belongs to the MoaE family.</text>
</comment>
<evidence type="ECO:0000256" key="12">
    <source>
        <dbReference type="ARBA" id="ARBA00049878"/>
    </source>
</evidence>
<gene>
    <name evidence="13" type="primary">moaE</name>
    <name evidence="13" type="ORF">MET9862_03072</name>
</gene>
<dbReference type="SUPFAM" id="SSF54690">
    <property type="entry name" value="Molybdopterin synthase subunit MoaE"/>
    <property type="match status" value="1"/>
</dbReference>
<organism evidence="13 14">
    <name type="scientific">Methylobacterium symbioticum</name>
    <dbReference type="NCBI Taxonomy" id="2584084"/>
    <lineage>
        <taxon>Bacteria</taxon>
        <taxon>Pseudomonadati</taxon>
        <taxon>Pseudomonadota</taxon>
        <taxon>Alphaproteobacteria</taxon>
        <taxon>Hyphomicrobiales</taxon>
        <taxon>Methylobacteriaceae</taxon>
        <taxon>Methylobacterium</taxon>
    </lineage>
</organism>
<evidence type="ECO:0000256" key="3">
    <source>
        <dbReference type="ARBA" id="ARBA00011950"/>
    </source>
</evidence>
<dbReference type="InterPro" id="IPR003448">
    <property type="entry name" value="Mopterin_biosynth_MoaE"/>
</dbReference>
<comment type="catalytic activity">
    <reaction evidence="12">
        <text>2 [molybdopterin-synthase sulfur-carrier protein]-C-terminal-Gly-aminoethanethioate + cyclic pyranopterin phosphate + H2O = molybdopterin + 2 [molybdopterin-synthase sulfur-carrier protein]-C-terminal Gly-Gly + 2 H(+)</text>
        <dbReference type="Rhea" id="RHEA:26333"/>
        <dbReference type="Rhea" id="RHEA-COMP:12202"/>
        <dbReference type="Rhea" id="RHEA-COMP:19907"/>
        <dbReference type="ChEBI" id="CHEBI:15377"/>
        <dbReference type="ChEBI" id="CHEBI:15378"/>
        <dbReference type="ChEBI" id="CHEBI:58698"/>
        <dbReference type="ChEBI" id="CHEBI:59648"/>
        <dbReference type="ChEBI" id="CHEBI:90778"/>
        <dbReference type="ChEBI" id="CHEBI:232372"/>
        <dbReference type="EC" id="2.8.1.12"/>
    </reaction>
</comment>
<comment type="subunit">
    <text evidence="7">Heterotetramer of 2 MoaD subunits and 2 MoaE subunits. Also stable as homodimer. The enzyme changes between these two forms during catalysis.</text>
</comment>
<dbReference type="AlphaFoldDB" id="A0A509EH15"/>
<evidence type="ECO:0000313" key="14">
    <source>
        <dbReference type="Proteomes" id="UP000410984"/>
    </source>
</evidence>
<comment type="function">
    <text evidence="6">Converts molybdopterin precursor Z into molybdopterin. This requires the incorporation of two sulfur atoms into precursor Z to generate a dithiolene group. The sulfur is provided by MoaD.</text>
</comment>
<dbReference type="Gene3D" id="3.90.1170.40">
    <property type="entry name" value="Molybdopterin biosynthesis MoaE subunit"/>
    <property type="match status" value="1"/>
</dbReference>
<evidence type="ECO:0000256" key="5">
    <source>
        <dbReference type="ARBA" id="ARBA00023150"/>
    </source>
</evidence>
<sequence>MPPDSPAGTPPAPQPDPSLVSIQAAPFDVAAEIARVESAHGGRAGAVVTFTGLCRDEGGRLTGLELEHYPGMAEAEIGRVVAEAQDRWPLHAVRVIHRHGLVAPGDGIVLVIVASSHRIAAFEAASFLMDYLKTRAPFWKREHLADGTTGGWVEAAEADDAAAARWA</sequence>
<keyword evidence="13" id="KW-0808">Transferase</keyword>
<dbReference type="PANTHER" id="PTHR23404">
    <property type="entry name" value="MOLYBDOPTERIN SYNTHASE RELATED"/>
    <property type="match status" value="1"/>
</dbReference>
<dbReference type="OrthoDB" id="9803224at2"/>
<dbReference type="UniPathway" id="UPA00344"/>
<accession>A0A509EH15</accession>
<keyword evidence="5" id="KW-0501">Molybdenum cofactor biosynthesis</keyword>
<name>A0A509EH15_9HYPH</name>
<evidence type="ECO:0000256" key="7">
    <source>
        <dbReference type="ARBA" id="ARBA00026066"/>
    </source>
</evidence>
<evidence type="ECO:0000256" key="4">
    <source>
        <dbReference type="ARBA" id="ARBA00013858"/>
    </source>
</evidence>
<dbReference type="CDD" id="cd00756">
    <property type="entry name" value="MoaE"/>
    <property type="match status" value="1"/>
</dbReference>
<dbReference type="GO" id="GO:0030366">
    <property type="term" value="F:molybdopterin synthase activity"/>
    <property type="evidence" value="ECO:0007669"/>
    <property type="project" value="UniProtKB-EC"/>
</dbReference>
<comment type="pathway">
    <text evidence="1">Cofactor biosynthesis; molybdopterin biosynthesis.</text>
</comment>
<evidence type="ECO:0000256" key="6">
    <source>
        <dbReference type="ARBA" id="ARBA00025448"/>
    </source>
</evidence>
<dbReference type="Pfam" id="PF02391">
    <property type="entry name" value="MoaE"/>
    <property type="match status" value="1"/>
</dbReference>
<dbReference type="EMBL" id="CABFPH010000042">
    <property type="protein sequence ID" value="VUD72473.1"/>
    <property type="molecule type" value="Genomic_DNA"/>
</dbReference>
<evidence type="ECO:0000256" key="9">
    <source>
        <dbReference type="ARBA" id="ARBA00030407"/>
    </source>
</evidence>
<evidence type="ECO:0000313" key="13">
    <source>
        <dbReference type="EMBL" id="VUD72473.1"/>
    </source>
</evidence>
<evidence type="ECO:0000256" key="1">
    <source>
        <dbReference type="ARBA" id="ARBA00005046"/>
    </source>
</evidence>
<reference evidence="13 14" key="1">
    <citation type="submission" date="2019-06" db="EMBL/GenBank/DDBJ databases">
        <authorList>
            <person name="Rodrigo-Torres L."/>
            <person name="Arahal R. D."/>
            <person name="Lucena T."/>
        </authorList>
    </citation>
    <scope>NUCLEOTIDE SEQUENCE [LARGE SCALE GENOMIC DNA]</scope>
    <source>
        <strain evidence="13 14">SB0023/3</strain>
    </source>
</reference>
<dbReference type="GO" id="GO:0006777">
    <property type="term" value="P:Mo-molybdopterin cofactor biosynthetic process"/>
    <property type="evidence" value="ECO:0007669"/>
    <property type="project" value="UniProtKB-KW"/>
</dbReference>